<dbReference type="EMBL" id="BAABME010000119">
    <property type="protein sequence ID" value="GAA0139787.1"/>
    <property type="molecule type" value="Genomic_DNA"/>
</dbReference>
<keyword evidence="8" id="KW-1185">Reference proteome</keyword>
<feature type="region of interest" description="Disordered" evidence="5">
    <location>
        <begin position="112"/>
        <end position="143"/>
    </location>
</feature>
<accession>A0AAV3NLG6</accession>
<name>A0AAV3NLG6_LITER</name>
<protein>
    <recommendedName>
        <fullName evidence="6">BED-type domain-containing protein</fullName>
    </recommendedName>
</protein>
<evidence type="ECO:0000313" key="8">
    <source>
        <dbReference type="Proteomes" id="UP001454036"/>
    </source>
</evidence>
<feature type="domain" description="BED-type" evidence="6">
    <location>
        <begin position="150"/>
        <end position="199"/>
    </location>
</feature>
<dbReference type="GO" id="GO:0003677">
    <property type="term" value="F:DNA binding"/>
    <property type="evidence" value="ECO:0007669"/>
    <property type="project" value="InterPro"/>
</dbReference>
<evidence type="ECO:0000256" key="2">
    <source>
        <dbReference type="ARBA" id="ARBA00022771"/>
    </source>
</evidence>
<dbReference type="Pfam" id="PF02892">
    <property type="entry name" value="zf-BED"/>
    <property type="match status" value="1"/>
</dbReference>
<proteinExistence type="predicted"/>
<dbReference type="SUPFAM" id="SSF57667">
    <property type="entry name" value="beta-beta-alpha zinc fingers"/>
    <property type="match status" value="1"/>
</dbReference>
<evidence type="ECO:0000259" key="6">
    <source>
        <dbReference type="PROSITE" id="PS50808"/>
    </source>
</evidence>
<organism evidence="7 8">
    <name type="scientific">Lithospermum erythrorhizon</name>
    <name type="common">Purple gromwell</name>
    <name type="synonym">Lithospermum officinale var. erythrorhizon</name>
    <dbReference type="NCBI Taxonomy" id="34254"/>
    <lineage>
        <taxon>Eukaryota</taxon>
        <taxon>Viridiplantae</taxon>
        <taxon>Streptophyta</taxon>
        <taxon>Embryophyta</taxon>
        <taxon>Tracheophyta</taxon>
        <taxon>Spermatophyta</taxon>
        <taxon>Magnoliopsida</taxon>
        <taxon>eudicotyledons</taxon>
        <taxon>Gunneridae</taxon>
        <taxon>Pentapetalae</taxon>
        <taxon>asterids</taxon>
        <taxon>lamiids</taxon>
        <taxon>Boraginales</taxon>
        <taxon>Boraginaceae</taxon>
        <taxon>Boraginoideae</taxon>
        <taxon>Lithospermeae</taxon>
        <taxon>Lithospermum</taxon>
    </lineage>
</organism>
<dbReference type="InterPro" id="IPR003656">
    <property type="entry name" value="Znf_BED"/>
</dbReference>
<evidence type="ECO:0000313" key="7">
    <source>
        <dbReference type="EMBL" id="GAA0139787.1"/>
    </source>
</evidence>
<feature type="compositionally biased region" description="Acidic residues" evidence="5">
    <location>
        <begin position="115"/>
        <end position="126"/>
    </location>
</feature>
<keyword evidence="1" id="KW-0479">Metal-binding</keyword>
<dbReference type="AlphaFoldDB" id="A0AAV3NLG6"/>
<comment type="caution">
    <text evidence="7">The sequence shown here is derived from an EMBL/GenBank/DDBJ whole genome shotgun (WGS) entry which is preliminary data.</text>
</comment>
<dbReference type="InterPro" id="IPR036236">
    <property type="entry name" value="Znf_C2H2_sf"/>
</dbReference>
<evidence type="ECO:0000256" key="5">
    <source>
        <dbReference type="SAM" id="MobiDB-lite"/>
    </source>
</evidence>
<dbReference type="SMART" id="SM00614">
    <property type="entry name" value="ZnF_BED"/>
    <property type="match status" value="1"/>
</dbReference>
<dbReference type="GO" id="GO:0008270">
    <property type="term" value="F:zinc ion binding"/>
    <property type="evidence" value="ECO:0007669"/>
    <property type="project" value="UniProtKB-KW"/>
</dbReference>
<sequence length="222" mass="25038">MLLNLWHASHVFTYIIASADQVGQKNPVLVIFKAKDFPPIVRPGTCGTYSFRSVFSVPLNCRLATALWRETPHNEEFDELRTEEIDKGGHSGDEMEEDDILDNTSLLDEISPLDGDTEIGAEEDTNNEVAPLEVEGDNEILGDKPTKAARSRSVVWKHVKLVDCPGVVQKYQCIWCKAFLSIQEKGSTTHLLRHLKEYCQYRLTIENDGDVNLVQAQLHCLK</sequence>
<gene>
    <name evidence="7" type="ORF">LIER_01265</name>
</gene>
<keyword evidence="3" id="KW-0862">Zinc</keyword>
<evidence type="ECO:0000256" key="4">
    <source>
        <dbReference type="PROSITE-ProRule" id="PRU00027"/>
    </source>
</evidence>
<reference evidence="7 8" key="1">
    <citation type="submission" date="2024-01" db="EMBL/GenBank/DDBJ databases">
        <title>The complete chloroplast genome sequence of Lithospermum erythrorhizon: insights into the phylogenetic relationship among Boraginaceae species and the maternal lineages of purple gromwells.</title>
        <authorList>
            <person name="Okada T."/>
            <person name="Watanabe K."/>
        </authorList>
    </citation>
    <scope>NUCLEOTIDE SEQUENCE [LARGE SCALE GENOMIC DNA]</scope>
</reference>
<evidence type="ECO:0000256" key="3">
    <source>
        <dbReference type="ARBA" id="ARBA00022833"/>
    </source>
</evidence>
<dbReference type="PROSITE" id="PS50808">
    <property type="entry name" value="ZF_BED"/>
    <property type="match status" value="1"/>
</dbReference>
<dbReference type="Proteomes" id="UP001454036">
    <property type="component" value="Unassembled WGS sequence"/>
</dbReference>
<evidence type="ECO:0000256" key="1">
    <source>
        <dbReference type="ARBA" id="ARBA00022723"/>
    </source>
</evidence>
<keyword evidence="2 4" id="KW-0863">Zinc-finger</keyword>